<evidence type="ECO:0000259" key="1">
    <source>
        <dbReference type="Pfam" id="PF11706"/>
    </source>
</evidence>
<sequence length="192" mass="20867">MHINPYGEGPVLLAEDLANDPPVDLRDLVRRCAAHDVLVESVGPEDHEGCRALIEAWLTVVDAEDVADRVERLNALLAVHASHPRVTDHAGTGWHLHYRESGATLTGQLAVLILTGTALHLTTRGMNRLGRCASADCDRVFADVSRNGRQRYCSPRCGSREAVRRHRAGARPHNAAARALDTWTAPNGPSTP</sequence>
<dbReference type="AlphaFoldDB" id="A0A846X5X3"/>
<dbReference type="InterPro" id="IPR021005">
    <property type="entry name" value="Znf_CGNR"/>
</dbReference>
<dbReference type="PANTHER" id="PTHR35525">
    <property type="entry name" value="BLL6575 PROTEIN"/>
    <property type="match status" value="1"/>
</dbReference>
<accession>A0A846X5X3</accession>
<dbReference type="SUPFAM" id="SSF160904">
    <property type="entry name" value="Jann2411-like"/>
    <property type="match status" value="1"/>
</dbReference>
<keyword evidence="3" id="KW-1185">Reference proteome</keyword>
<dbReference type="Proteomes" id="UP000582646">
    <property type="component" value="Unassembled WGS sequence"/>
</dbReference>
<proteinExistence type="predicted"/>
<dbReference type="Pfam" id="PF11706">
    <property type="entry name" value="zf-CGNR"/>
    <property type="match status" value="1"/>
</dbReference>
<comment type="caution">
    <text evidence="2">The sequence shown here is derived from an EMBL/GenBank/DDBJ whole genome shotgun (WGS) entry which is preliminary data.</text>
</comment>
<gene>
    <name evidence="2" type="ORF">HF999_19110</name>
</gene>
<organism evidence="2 3">
    <name type="scientific">Tsukamurella spumae</name>
    <dbReference type="NCBI Taxonomy" id="44753"/>
    <lineage>
        <taxon>Bacteria</taxon>
        <taxon>Bacillati</taxon>
        <taxon>Actinomycetota</taxon>
        <taxon>Actinomycetes</taxon>
        <taxon>Mycobacteriales</taxon>
        <taxon>Tsukamurellaceae</taxon>
        <taxon>Tsukamurella</taxon>
    </lineage>
</organism>
<evidence type="ECO:0000313" key="2">
    <source>
        <dbReference type="EMBL" id="NKY20471.1"/>
    </source>
</evidence>
<dbReference type="RefSeq" id="WP_168547409.1">
    <property type="nucleotide sequence ID" value="NZ_BAAAKS010000023.1"/>
</dbReference>
<dbReference type="InterPro" id="IPR010852">
    <property type="entry name" value="ABATE"/>
</dbReference>
<feature type="domain" description="Zinc finger CGNR" evidence="1">
    <location>
        <begin position="128"/>
        <end position="168"/>
    </location>
</feature>
<dbReference type="PANTHER" id="PTHR35525:SF3">
    <property type="entry name" value="BLL6575 PROTEIN"/>
    <property type="match status" value="1"/>
</dbReference>
<dbReference type="InterPro" id="IPR023286">
    <property type="entry name" value="ABATE_dom_sf"/>
</dbReference>
<protein>
    <submittedName>
        <fullName evidence="2">CGNR zinc finger domain-containing protein</fullName>
    </submittedName>
</protein>
<dbReference type="EMBL" id="JAAXOQ010000033">
    <property type="protein sequence ID" value="NKY20471.1"/>
    <property type="molecule type" value="Genomic_DNA"/>
</dbReference>
<name>A0A846X5X3_9ACTN</name>
<evidence type="ECO:0000313" key="3">
    <source>
        <dbReference type="Proteomes" id="UP000582646"/>
    </source>
</evidence>
<dbReference type="Gene3D" id="1.10.3300.10">
    <property type="entry name" value="Jann2411-like domain"/>
    <property type="match status" value="1"/>
</dbReference>
<reference evidence="2 3" key="1">
    <citation type="submission" date="2020-04" db="EMBL/GenBank/DDBJ databases">
        <title>MicrobeNet Type strains.</title>
        <authorList>
            <person name="Nicholson A.C."/>
        </authorList>
    </citation>
    <scope>NUCLEOTIDE SEQUENCE [LARGE SCALE GENOMIC DNA]</scope>
    <source>
        <strain evidence="2 3">DSM 44113</strain>
    </source>
</reference>